<organism evidence="1 2">
    <name type="scientific">Lentibacillus populi</name>
    <dbReference type="NCBI Taxonomy" id="1827502"/>
    <lineage>
        <taxon>Bacteria</taxon>
        <taxon>Bacillati</taxon>
        <taxon>Bacillota</taxon>
        <taxon>Bacilli</taxon>
        <taxon>Bacillales</taxon>
        <taxon>Bacillaceae</taxon>
        <taxon>Lentibacillus</taxon>
    </lineage>
</organism>
<reference evidence="1" key="1">
    <citation type="journal article" date="2014" name="Int. J. Syst. Evol. Microbiol.">
        <title>Complete genome sequence of Corynebacterium casei LMG S-19264T (=DSM 44701T), isolated from a smear-ripened cheese.</title>
        <authorList>
            <consortium name="US DOE Joint Genome Institute (JGI-PGF)"/>
            <person name="Walter F."/>
            <person name="Albersmeier A."/>
            <person name="Kalinowski J."/>
            <person name="Ruckert C."/>
        </authorList>
    </citation>
    <scope>NUCLEOTIDE SEQUENCE</scope>
    <source>
        <strain evidence="1">CGMCC 1.15454</strain>
    </source>
</reference>
<evidence type="ECO:0000313" key="2">
    <source>
        <dbReference type="Proteomes" id="UP000621492"/>
    </source>
</evidence>
<reference evidence="1" key="2">
    <citation type="submission" date="2020-09" db="EMBL/GenBank/DDBJ databases">
        <authorList>
            <person name="Sun Q."/>
            <person name="Zhou Y."/>
        </authorList>
    </citation>
    <scope>NUCLEOTIDE SEQUENCE</scope>
    <source>
        <strain evidence="1">CGMCC 1.15454</strain>
    </source>
</reference>
<dbReference type="Gene3D" id="1.10.357.10">
    <property type="entry name" value="Tetracycline Repressor, domain 2"/>
    <property type="match status" value="1"/>
</dbReference>
<gene>
    <name evidence="1" type="ORF">GCM10011409_17680</name>
</gene>
<sequence>MNEKYFIILPSSFSRISVMSGAYMEENTEENNVGDDFDFGLERILDGIEQYLGSKKGQQSFYDLLVRKRQFYKNVRKNSFNC</sequence>
<proteinExistence type="predicted"/>
<comment type="caution">
    <text evidence="1">The sequence shown here is derived from an EMBL/GenBank/DDBJ whole genome shotgun (WGS) entry which is preliminary data.</text>
</comment>
<name>A0A9W5X548_9BACI</name>
<dbReference type="Proteomes" id="UP000621492">
    <property type="component" value="Unassembled WGS sequence"/>
</dbReference>
<accession>A0A9W5X548</accession>
<dbReference type="EMBL" id="BMJD01000011">
    <property type="protein sequence ID" value="GGB40632.1"/>
    <property type="molecule type" value="Genomic_DNA"/>
</dbReference>
<dbReference type="AlphaFoldDB" id="A0A9W5X548"/>
<keyword evidence="2" id="KW-1185">Reference proteome</keyword>
<evidence type="ECO:0000313" key="1">
    <source>
        <dbReference type="EMBL" id="GGB40632.1"/>
    </source>
</evidence>
<protein>
    <submittedName>
        <fullName evidence="1">Uncharacterized protein</fullName>
    </submittedName>
</protein>